<accession>A0A085WN64</accession>
<dbReference type="OrthoDB" id="6008970at2"/>
<dbReference type="EMBL" id="JMCB01000005">
    <property type="protein sequence ID" value="KFE69127.1"/>
    <property type="molecule type" value="Genomic_DNA"/>
</dbReference>
<evidence type="ECO:0000256" key="1">
    <source>
        <dbReference type="SAM" id="SignalP"/>
    </source>
</evidence>
<dbReference type="RefSeq" id="WP_044187901.1">
    <property type="nucleotide sequence ID" value="NZ_JMCB01000005.1"/>
</dbReference>
<organism evidence="2 3">
    <name type="scientific">Hyalangium minutum</name>
    <dbReference type="NCBI Taxonomy" id="394096"/>
    <lineage>
        <taxon>Bacteria</taxon>
        <taxon>Pseudomonadati</taxon>
        <taxon>Myxococcota</taxon>
        <taxon>Myxococcia</taxon>
        <taxon>Myxococcales</taxon>
        <taxon>Cystobacterineae</taxon>
        <taxon>Archangiaceae</taxon>
        <taxon>Hyalangium</taxon>
    </lineage>
</organism>
<keyword evidence="3" id="KW-1185">Reference proteome</keyword>
<dbReference type="AlphaFoldDB" id="A0A085WN64"/>
<feature type="chain" id="PRO_5001799949" description="Lipoprotein" evidence="1">
    <location>
        <begin position="21"/>
        <end position="140"/>
    </location>
</feature>
<name>A0A085WN64_9BACT</name>
<reference evidence="2 3" key="1">
    <citation type="submission" date="2014-04" db="EMBL/GenBank/DDBJ databases">
        <title>Genome assembly of Hyalangium minutum DSM 14724.</title>
        <authorList>
            <person name="Sharma G."/>
            <person name="Subramanian S."/>
        </authorList>
    </citation>
    <scope>NUCLEOTIDE SEQUENCE [LARGE SCALE GENOMIC DNA]</scope>
    <source>
        <strain evidence="2 3">DSM 14724</strain>
    </source>
</reference>
<comment type="caution">
    <text evidence="2">The sequence shown here is derived from an EMBL/GenBank/DDBJ whole genome shotgun (WGS) entry which is preliminary data.</text>
</comment>
<evidence type="ECO:0000313" key="2">
    <source>
        <dbReference type="EMBL" id="KFE69127.1"/>
    </source>
</evidence>
<gene>
    <name evidence="2" type="ORF">DB31_7029</name>
</gene>
<dbReference type="Proteomes" id="UP000028725">
    <property type="component" value="Unassembled WGS sequence"/>
</dbReference>
<dbReference type="STRING" id="394096.DB31_7029"/>
<sequence>MRVTLLCAVMLFGCSAKQSAPQFSLCEQSPAKDCEATKTSFNTDTPELLAVGRFPTVPKPGSKITTKWIAVDVGKAAPPNTLIDQSVVEVAAQNEPLSSGSYYTVRGTLSRPNKGWPPGSYKAEWAMDGQPLGTTEFQIR</sequence>
<keyword evidence="1" id="KW-0732">Signal</keyword>
<feature type="signal peptide" evidence="1">
    <location>
        <begin position="1"/>
        <end position="20"/>
    </location>
</feature>
<evidence type="ECO:0000313" key="3">
    <source>
        <dbReference type="Proteomes" id="UP000028725"/>
    </source>
</evidence>
<proteinExistence type="predicted"/>
<protein>
    <recommendedName>
        <fullName evidence="4">Lipoprotein</fullName>
    </recommendedName>
</protein>
<evidence type="ECO:0008006" key="4">
    <source>
        <dbReference type="Google" id="ProtNLM"/>
    </source>
</evidence>